<reference evidence="1" key="1">
    <citation type="submission" date="2014-11" db="EMBL/GenBank/DDBJ databases">
        <authorList>
            <person name="Amaro Gonzalez C."/>
        </authorList>
    </citation>
    <scope>NUCLEOTIDE SEQUENCE</scope>
</reference>
<evidence type="ECO:0000313" key="1">
    <source>
        <dbReference type="EMBL" id="JAH07537.1"/>
    </source>
</evidence>
<proteinExistence type="predicted"/>
<sequence>MPDGVPQRLSNCGAVRVEIKTRRIETGI</sequence>
<dbReference type="EMBL" id="GBXM01101040">
    <property type="protein sequence ID" value="JAH07537.1"/>
    <property type="molecule type" value="Transcribed_RNA"/>
</dbReference>
<dbReference type="AlphaFoldDB" id="A0A0E9PTC2"/>
<reference evidence="1" key="2">
    <citation type="journal article" date="2015" name="Fish Shellfish Immunol.">
        <title>Early steps in the European eel (Anguilla anguilla)-Vibrio vulnificus interaction in the gills: Role of the RtxA13 toxin.</title>
        <authorList>
            <person name="Callol A."/>
            <person name="Pajuelo D."/>
            <person name="Ebbesson L."/>
            <person name="Teles M."/>
            <person name="MacKenzie S."/>
            <person name="Amaro C."/>
        </authorList>
    </citation>
    <scope>NUCLEOTIDE SEQUENCE</scope>
</reference>
<name>A0A0E9PTC2_ANGAN</name>
<protein>
    <submittedName>
        <fullName evidence="1">Uncharacterized protein</fullName>
    </submittedName>
</protein>
<accession>A0A0E9PTC2</accession>
<organism evidence="1">
    <name type="scientific">Anguilla anguilla</name>
    <name type="common">European freshwater eel</name>
    <name type="synonym">Muraena anguilla</name>
    <dbReference type="NCBI Taxonomy" id="7936"/>
    <lineage>
        <taxon>Eukaryota</taxon>
        <taxon>Metazoa</taxon>
        <taxon>Chordata</taxon>
        <taxon>Craniata</taxon>
        <taxon>Vertebrata</taxon>
        <taxon>Euteleostomi</taxon>
        <taxon>Actinopterygii</taxon>
        <taxon>Neopterygii</taxon>
        <taxon>Teleostei</taxon>
        <taxon>Anguilliformes</taxon>
        <taxon>Anguillidae</taxon>
        <taxon>Anguilla</taxon>
    </lineage>
</organism>